<evidence type="ECO:0000259" key="1">
    <source>
        <dbReference type="Pfam" id="PF13288"/>
    </source>
</evidence>
<dbReference type="AlphaFoldDB" id="A0A382ET52"/>
<protein>
    <recommendedName>
        <fullName evidence="1">DXP reductoisomerase C-terminal domain-containing protein</fullName>
    </recommendedName>
</protein>
<dbReference type="Pfam" id="PF13288">
    <property type="entry name" value="DXPR_C"/>
    <property type="match status" value="1"/>
</dbReference>
<evidence type="ECO:0000313" key="2">
    <source>
        <dbReference type="EMBL" id="SVB53153.1"/>
    </source>
</evidence>
<dbReference type="Gene3D" id="1.10.1740.10">
    <property type="match status" value="1"/>
</dbReference>
<reference evidence="2" key="1">
    <citation type="submission" date="2018-05" db="EMBL/GenBank/DDBJ databases">
        <authorList>
            <person name="Lanie J.A."/>
            <person name="Ng W.-L."/>
            <person name="Kazmierczak K.M."/>
            <person name="Andrzejewski T.M."/>
            <person name="Davidsen T.M."/>
            <person name="Wayne K.J."/>
            <person name="Tettelin H."/>
            <person name="Glass J.I."/>
            <person name="Rusch D."/>
            <person name="Podicherti R."/>
            <person name="Tsui H.-C.T."/>
            <person name="Winkler M.E."/>
        </authorList>
    </citation>
    <scope>NUCLEOTIDE SEQUENCE</scope>
</reference>
<sequence length="57" mass="6953">MANDYCVYKFLNEEIKFTDIPIIIESAMNNHQWTERPNLDDLRELDLWTKNFVDNFQ</sequence>
<dbReference type="InterPro" id="IPR036169">
    <property type="entry name" value="DXPR_C_sf"/>
</dbReference>
<organism evidence="2">
    <name type="scientific">marine metagenome</name>
    <dbReference type="NCBI Taxonomy" id="408172"/>
    <lineage>
        <taxon>unclassified sequences</taxon>
        <taxon>metagenomes</taxon>
        <taxon>ecological metagenomes</taxon>
    </lineage>
</organism>
<dbReference type="SUPFAM" id="SSF69055">
    <property type="entry name" value="1-deoxy-D-xylulose-5-phosphate reductoisomerase, C-terminal domain"/>
    <property type="match status" value="1"/>
</dbReference>
<accession>A0A382ET52</accession>
<name>A0A382ET52_9ZZZZ</name>
<proteinExistence type="predicted"/>
<gene>
    <name evidence="2" type="ORF">METZ01_LOCUS206007</name>
</gene>
<dbReference type="EMBL" id="UINC01045872">
    <property type="protein sequence ID" value="SVB53153.1"/>
    <property type="molecule type" value="Genomic_DNA"/>
</dbReference>
<dbReference type="InterPro" id="IPR026877">
    <property type="entry name" value="DXPR_C"/>
</dbReference>
<feature type="domain" description="DXP reductoisomerase C-terminal" evidence="1">
    <location>
        <begin position="2"/>
        <end position="51"/>
    </location>
</feature>